<keyword evidence="5 9" id="KW-0697">Rotamase</keyword>
<dbReference type="Proteomes" id="UP000275719">
    <property type="component" value="Unassembled WGS sequence"/>
</dbReference>
<reference evidence="12 13" key="1">
    <citation type="submission" date="2018-11" db="EMBL/GenBank/DDBJ databases">
        <title>Flavobacterium sp. nov., YIM 102701-2 draft genome.</title>
        <authorList>
            <person name="Li G."/>
            <person name="Jiang Y."/>
        </authorList>
    </citation>
    <scope>NUCLEOTIDE SEQUENCE [LARGE SCALE GENOMIC DNA]</scope>
    <source>
        <strain evidence="12 13">YIM 102701-2</strain>
    </source>
</reference>
<dbReference type="PANTHER" id="PTHR47861">
    <property type="entry name" value="FKBP-TYPE PEPTIDYL-PROLYL CIS-TRANS ISOMERASE SLYD"/>
    <property type="match status" value="1"/>
</dbReference>
<dbReference type="Pfam" id="PF00254">
    <property type="entry name" value="FKBP_C"/>
    <property type="match status" value="1"/>
</dbReference>
<dbReference type="PANTHER" id="PTHR47861:SF3">
    <property type="entry name" value="FKBP-TYPE PEPTIDYL-PROLYL CIS-TRANS ISOMERASE SLYD"/>
    <property type="match status" value="1"/>
</dbReference>
<keyword evidence="4" id="KW-0963">Cytoplasm</keyword>
<dbReference type="EC" id="5.2.1.8" evidence="10"/>
<comment type="function">
    <text evidence="8">Also involved in hydrogenase metallocenter assembly, probably by participating in the nickel insertion step. This function in hydrogenase biosynthesis requires chaperone activity and the presence of the metal-binding domain, but not PPIase activity.</text>
</comment>
<evidence type="ECO:0000256" key="5">
    <source>
        <dbReference type="ARBA" id="ARBA00023110"/>
    </source>
</evidence>
<evidence type="ECO:0000256" key="1">
    <source>
        <dbReference type="ARBA" id="ARBA00000971"/>
    </source>
</evidence>
<evidence type="ECO:0000256" key="9">
    <source>
        <dbReference type="PROSITE-ProRule" id="PRU00277"/>
    </source>
</evidence>
<dbReference type="GO" id="GO:0042026">
    <property type="term" value="P:protein refolding"/>
    <property type="evidence" value="ECO:0007669"/>
    <property type="project" value="UniProtKB-ARBA"/>
</dbReference>
<dbReference type="AlphaFoldDB" id="A0A3P3WF15"/>
<dbReference type="SUPFAM" id="SSF54534">
    <property type="entry name" value="FKBP-like"/>
    <property type="match status" value="1"/>
</dbReference>
<keyword evidence="7 9" id="KW-0413">Isomerase</keyword>
<organism evidence="12 13">
    <name type="scientific">Paenimyroides tangerinum</name>
    <dbReference type="NCBI Taxonomy" id="2488728"/>
    <lineage>
        <taxon>Bacteria</taxon>
        <taxon>Pseudomonadati</taxon>
        <taxon>Bacteroidota</taxon>
        <taxon>Flavobacteriia</taxon>
        <taxon>Flavobacteriales</taxon>
        <taxon>Flavobacteriaceae</taxon>
        <taxon>Paenimyroides</taxon>
    </lineage>
</organism>
<protein>
    <recommendedName>
        <fullName evidence="10">Peptidyl-prolyl cis-trans isomerase</fullName>
        <ecNumber evidence="10">5.2.1.8</ecNumber>
    </recommendedName>
</protein>
<feature type="domain" description="PPIase FKBP-type" evidence="11">
    <location>
        <begin position="6"/>
        <end position="84"/>
    </location>
</feature>
<dbReference type="GO" id="GO:0003755">
    <property type="term" value="F:peptidyl-prolyl cis-trans isomerase activity"/>
    <property type="evidence" value="ECO:0007669"/>
    <property type="project" value="UniProtKB-UniRule"/>
</dbReference>
<name>A0A3P3WF15_9FLAO</name>
<comment type="caution">
    <text evidence="12">The sequence shown here is derived from an EMBL/GenBank/DDBJ whole genome shotgun (WGS) entry which is preliminary data.</text>
</comment>
<comment type="subcellular location">
    <subcellularLocation>
        <location evidence="2">Cytoplasm</location>
    </subcellularLocation>
</comment>
<evidence type="ECO:0000259" key="11">
    <source>
        <dbReference type="PROSITE" id="PS50059"/>
    </source>
</evidence>
<dbReference type="GO" id="GO:0005737">
    <property type="term" value="C:cytoplasm"/>
    <property type="evidence" value="ECO:0007669"/>
    <property type="project" value="UniProtKB-SubCell"/>
</dbReference>
<accession>A0A3P3WF15</accession>
<comment type="similarity">
    <text evidence="3 10">Belongs to the FKBP-type PPIase family.</text>
</comment>
<evidence type="ECO:0000256" key="10">
    <source>
        <dbReference type="RuleBase" id="RU003915"/>
    </source>
</evidence>
<proteinExistence type="inferred from homology"/>
<gene>
    <name evidence="12" type="ORF">EG240_03420</name>
</gene>
<evidence type="ECO:0000256" key="3">
    <source>
        <dbReference type="ARBA" id="ARBA00006577"/>
    </source>
</evidence>
<dbReference type="RefSeq" id="WP_125017447.1">
    <property type="nucleotide sequence ID" value="NZ_RQVQ01000006.1"/>
</dbReference>
<dbReference type="EMBL" id="RQVQ01000006">
    <property type="protein sequence ID" value="RRJ92239.1"/>
    <property type="molecule type" value="Genomic_DNA"/>
</dbReference>
<keyword evidence="13" id="KW-1185">Reference proteome</keyword>
<dbReference type="PROSITE" id="PS50059">
    <property type="entry name" value="FKBP_PPIASE"/>
    <property type="match status" value="1"/>
</dbReference>
<evidence type="ECO:0000313" key="13">
    <source>
        <dbReference type="Proteomes" id="UP000275719"/>
    </source>
</evidence>
<sequence length="166" mass="18041">MTIENNHAVTVNYKLHTIEANGEKVFVEETTTENPLTYLHGVGMMIPKFEQELSGLTVGDKKSFVIAPEEAYGEIDPNAIAQLPLEMFQESGLPPVGAMLPLTDNAGNEFRATVVEVNDQAVVADLNHPMAGKTLNFDVEVIATRPATEEELDHGHAHGIDGTHSH</sequence>
<evidence type="ECO:0000256" key="6">
    <source>
        <dbReference type="ARBA" id="ARBA00023186"/>
    </source>
</evidence>
<dbReference type="OrthoDB" id="9808891at2"/>
<dbReference type="InterPro" id="IPR046357">
    <property type="entry name" value="PPIase_dom_sf"/>
</dbReference>
<evidence type="ECO:0000256" key="7">
    <source>
        <dbReference type="ARBA" id="ARBA00023235"/>
    </source>
</evidence>
<evidence type="ECO:0000313" key="12">
    <source>
        <dbReference type="EMBL" id="RRJ92239.1"/>
    </source>
</evidence>
<evidence type="ECO:0000256" key="4">
    <source>
        <dbReference type="ARBA" id="ARBA00022490"/>
    </source>
</evidence>
<dbReference type="Gene3D" id="3.10.50.40">
    <property type="match status" value="1"/>
</dbReference>
<keyword evidence="6" id="KW-0143">Chaperone</keyword>
<comment type="catalytic activity">
    <reaction evidence="1 9 10">
        <text>[protein]-peptidylproline (omega=180) = [protein]-peptidylproline (omega=0)</text>
        <dbReference type="Rhea" id="RHEA:16237"/>
        <dbReference type="Rhea" id="RHEA-COMP:10747"/>
        <dbReference type="Rhea" id="RHEA-COMP:10748"/>
        <dbReference type="ChEBI" id="CHEBI:83833"/>
        <dbReference type="ChEBI" id="CHEBI:83834"/>
        <dbReference type="EC" id="5.2.1.8"/>
    </reaction>
</comment>
<evidence type="ECO:0000256" key="2">
    <source>
        <dbReference type="ARBA" id="ARBA00004496"/>
    </source>
</evidence>
<dbReference type="InterPro" id="IPR001179">
    <property type="entry name" value="PPIase_FKBP_dom"/>
</dbReference>
<evidence type="ECO:0000256" key="8">
    <source>
        <dbReference type="ARBA" id="ARBA00037071"/>
    </source>
</evidence>